<evidence type="ECO:0000313" key="2">
    <source>
        <dbReference type="EMBL" id="KYD08771.1"/>
    </source>
</evidence>
<evidence type="ECO:0000256" key="1">
    <source>
        <dbReference type="SAM" id="Phobius"/>
    </source>
</evidence>
<protein>
    <recommendedName>
        <fullName evidence="4">DUF2178 domain-containing protein</fullName>
    </recommendedName>
</protein>
<keyword evidence="1" id="KW-0472">Membrane</keyword>
<comment type="caution">
    <text evidence="2">The sequence shown here is derived from an EMBL/GenBank/DDBJ whole genome shotgun (WGS) entry which is preliminary data.</text>
</comment>
<dbReference type="RefSeq" id="WP_061570122.1">
    <property type="nucleotide sequence ID" value="NZ_LQYT01000135.1"/>
</dbReference>
<accession>A0A150L8X0</accession>
<proteinExistence type="predicted"/>
<dbReference type="Proteomes" id="UP000075683">
    <property type="component" value="Unassembled WGS sequence"/>
</dbReference>
<dbReference type="STRING" id="301148.B4135_0453"/>
<evidence type="ECO:0008006" key="4">
    <source>
        <dbReference type="Google" id="ProtNLM"/>
    </source>
</evidence>
<feature type="transmembrane region" description="Helical" evidence="1">
    <location>
        <begin position="35"/>
        <end position="57"/>
    </location>
</feature>
<name>A0A150L8X0_9BACI</name>
<dbReference type="OrthoDB" id="2474051at2"/>
<dbReference type="AlphaFoldDB" id="A0A150L8X0"/>
<dbReference type="EMBL" id="LQYT01000135">
    <property type="protein sequence ID" value="KYD08771.1"/>
    <property type="molecule type" value="Genomic_DNA"/>
</dbReference>
<sequence>MDAIAIGLSVIGLAAVFFSWHFIRREGGDERGDKILGVAGMTVYSAFLFGYLIIFIINIIRPLNGEQFQFALTCLFALVVISYSAAIMVLKRRY</sequence>
<feature type="transmembrane region" description="Helical" evidence="1">
    <location>
        <begin position="69"/>
        <end position="90"/>
    </location>
</feature>
<keyword evidence="1" id="KW-1133">Transmembrane helix</keyword>
<feature type="transmembrane region" description="Helical" evidence="1">
    <location>
        <begin position="6"/>
        <end position="23"/>
    </location>
</feature>
<gene>
    <name evidence="2" type="ORF">B4135_0453</name>
</gene>
<evidence type="ECO:0000313" key="3">
    <source>
        <dbReference type="Proteomes" id="UP000075683"/>
    </source>
</evidence>
<keyword evidence="1" id="KW-0812">Transmembrane</keyword>
<reference evidence="2 3" key="1">
    <citation type="submission" date="2016-01" db="EMBL/GenBank/DDBJ databases">
        <title>Draft Genome Sequences of Seven Thermophilic Sporeformers Isolated from Foods.</title>
        <authorList>
            <person name="Berendsen E.M."/>
            <person name="Wells-Bennik M.H."/>
            <person name="Krawcyk A.O."/>
            <person name="De Jong A."/>
            <person name="Holsappel S."/>
            <person name="Eijlander R.T."/>
            <person name="Kuipers O.P."/>
        </authorList>
    </citation>
    <scope>NUCLEOTIDE SEQUENCE [LARGE SCALE GENOMIC DNA]</scope>
    <source>
        <strain evidence="2 3">B4135</strain>
    </source>
</reference>
<organism evidence="2 3">
    <name type="scientific">Caldibacillus debilis</name>
    <dbReference type="NCBI Taxonomy" id="301148"/>
    <lineage>
        <taxon>Bacteria</taxon>
        <taxon>Bacillati</taxon>
        <taxon>Bacillota</taxon>
        <taxon>Bacilli</taxon>
        <taxon>Bacillales</taxon>
        <taxon>Bacillaceae</taxon>
        <taxon>Caldibacillus</taxon>
    </lineage>
</organism>